<evidence type="ECO:0000313" key="1">
    <source>
        <dbReference type="EMBL" id="KAI9509425.1"/>
    </source>
</evidence>
<evidence type="ECO:0000313" key="2">
    <source>
        <dbReference type="Proteomes" id="UP001207468"/>
    </source>
</evidence>
<comment type="caution">
    <text evidence="1">The sequence shown here is derived from an EMBL/GenBank/DDBJ whole genome shotgun (WGS) entry which is preliminary data.</text>
</comment>
<keyword evidence="2" id="KW-1185">Reference proteome</keyword>
<gene>
    <name evidence="1" type="ORF">F5148DRAFT_1283011</name>
</gene>
<proteinExistence type="predicted"/>
<dbReference type="Proteomes" id="UP001207468">
    <property type="component" value="Unassembled WGS sequence"/>
</dbReference>
<reference evidence="1" key="1">
    <citation type="submission" date="2021-03" db="EMBL/GenBank/DDBJ databases">
        <title>Evolutionary priming and transition to the ectomycorrhizal habit in an iconic lineage of mushroom-forming fungi: is preadaptation a requirement?</title>
        <authorList>
            <consortium name="DOE Joint Genome Institute"/>
            <person name="Looney B.P."/>
            <person name="Miyauchi S."/>
            <person name="Morin E."/>
            <person name="Drula E."/>
            <person name="Courty P.E."/>
            <person name="Chicoki N."/>
            <person name="Fauchery L."/>
            <person name="Kohler A."/>
            <person name="Kuo A."/>
            <person name="LaButti K."/>
            <person name="Pangilinan J."/>
            <person name="Lipzen A."/>
            <person name="Riley R."/>
            <person name="Andreopoulos W."/>
            <person name="He G."/>
            <person name="Johnson J."/>
            <person name="Barry K.W."/>
            <person name="Grigoriev I.V."/>
            <person name="Nagy L."/>
            <person name="Hibbett D."/>
            <person name="Henrissat B."/>
            <person name="Matheny P.B."/>
            <person name="Labbe J."/>
            <person name="Martin A.F."/>
        </authorList>
    </citation>
    <scope>NUCLEOTIDE SEQUENCE</scope>
    <source>
        <strain evidence="1">BPL698</strain>
    </source>
</reference>
<accession>A0ACC0UCY3</accession>
<organism evidence="1 2">
    <name type="scientific">Russula earlei</name>
    <dbReference type="NCBI Taxonomy" id="71964"/>
    <lineage>
        <taxon>Eukaryota</taxon>
        <taxon>Fungi</taxon>
        <taxon>Dikarya</taxon>
        <taxon>Basidiomycota</taxon>
        <taxon>Agaricomycotina</taxon>
        <taxon>Agaricomycetes</taxon>
        <taxon>Russulales</taxon>
        <taxon>Russulaceae</taxon>
        <taxon>Russula</taxon>
    </lineage>
</organism>
<protein>
    <submittedName>
        <fullName evidence="1">Uncharacterized protein</fullName>
    </submittedName>
</protein>
<name>A0ACC0UCY3_9AGAM</name>
<sequence>MSTTDNVSEIYSLYSHMTRGAGSASSESEVLPTPVGGPTAMQHTKPVFRGPRSMPDRNADLIRAHSSSTYESRYRDGVQSAFPTPPEFCSPQDCGPQPYEEYFSVPVTREGPCPHDVRRRRSTKELIKRFESMSADNSPKAWPSHGMRDTPPICTNRTESGLFTPSTRTEKKTSPLRQSFRNLLSVFKKGKRLGKEKVESYIVPKEFGPPLPDEPNTSPGAGHDHEPELDPFAPNIGGPGSRICTSPTYSLHTGLLLHLSAPTSASSPILPATTQGIPWTDVVSLHACADVKSLTPGEISVEQKALLPAMENSSDPKVFELVFDGKENRRFAVPTVKDRAAWVSAIWDAILQNQDKKLPERTKMAYLRIDTEALPGSPAPNQASKPISPPETDSPVSRGRDSEPRHLPNDASSTRSTSTAAPCSPTRNRVPTEELPSAGIASNRRSLVHARETYLEHAPSSNFKSLSGSSTRSSHTGSHSHSHSPSIVNLGRRSVVRKRLAEMQDHPTSGVSAPSRPSPPRAISKPATGERQAGTVDDSGAVPELAHPGIMTDVPLPTSTTGEITSSLSSWVSSSLGGSDDRLTLTSPVSAASGRSTRPARPKSAFRLREEMRARDPTLLLQRRASERSVSLSAAASHVGSHADGTVGALLDIMDVHAERQLIKTAELSEQLEAIQNDVRDVTANARAANSGREQDSRHLSGIQTALDDVRTVLAHLEGQQRGTHGSAAMTTDEQLQSNQAQIFQALEEIRTMLEGGALDRTADGRDKPRLMAGEQPPGSLQDRHGSAPESLDLRDIRQKLDMLVELSTLKPDPASSIARSDINQAAPPHELTMCSLKGNNAGRHRDARWQRDLAPGRGCPGPSYGAASGKPLVVERFDSTDAALKWLETFVNGGTAQIMGIADDLQRLCKALGSADELQVQGDPVTTEKDADAGQAAPFTVLQGVRRLAEDSKRRDRDSGHLLSTMNGVIAALNEDMRKNAEMRNAYTTESVLGVIERQRQDQERMLRSLANELSDDIRGERLRFVEAMKEATAINVQIHVEEFKKELTREVLISTQEVGRLQRERQLLEQQIADLFAFYSKQKQTVLGVTQPHSQRLQSQPLKTSQEQTRPPPRGGRALPLPPPGQRQRS</sequence>
<dbReference type="EMBL" id="JAGFNK010000065">
    <property type="protein sequence ID" value="KAI9509425.1"/>
    <property type="molecule type" value="Genomic_DNA"/>
</dbReference>